<dbReference type="PANTHER" id="PTHR39335">
    <property type="entry name" value="BLL4220 PROTEIN"/>
    <property type="match status" value="1"/>
</dbReference>
<evidence type="ECO:0000313" key="2">
    <source>
        <dbReference type="EMBL" id="MCP2274281.1"/>
    </source>
</evidence>
<organism evidence="2 3">
    <name type="scientific">Actinokineospora diospyrosa</name>
    <dbReference type="NCBI Taxonomy" id="103728"/>
    <lineage>
        <taxon>Bacteria</taxon>
        <taxon>Bacillati</taxon>
        <taxon>Actinomycetota</taxon>
        <taxon>Actinomycetes</taxon>
        <taxon>Pseudonocardiales</taxon>
        <taxon>Pseudonocardiaceae</taxon>
        <taxon>Actinokineospora</taxon>
    </lineage>
</organism>
<dbReference type="Pfam" id="PF03640">
    <property type="entry name" value="Lipoprotein_15"/>
    <property type="match status" value="4"/>
</dbReference>
<dbReference type="InterPro" id="IPR005297">
    <property type="entry name" value="Lipoprotein_repeat"/>
</dbReference>
<dbReference type="EMBL" id="JAMTCO010000023">
    <property type="protein sequence ID" value="MCP2274281.1"/>
    <property type="molecule type" value="Genomic_DNA"/>
</dbReference>
<accession>A0ABT1IP92</accession>
<sequence length="293" mass="29658">MRKLILTVSAVALAAGLAACGQEQAVTGAPQSTVDTEVQVAPRAAAVALTAAVATVESAEVGTVVTDGDGRSLYRFDKDTAKPPTTTCTGECATAWPPVMVEDPTAVQASGVDPALLGTVERPEGGKQLTIAGWPAYRYSQDVASGDLKGQGAGGTWFAFQPDGKKAVAKSTAANPAVALAVMKVGKLGSIVTDQAGMTLYRFDKDTAKPSTSTCVGDCAVKWPPVLVGDGAAVTGLDASVLGAVARPDGAEQVTVGGWPVYRFAGDKVPCDTNGQGVGGTWFALDATGAKVR</sequence>
<feature type="chain" id="PRO_5045685955" evidence="1">
    <location>
        <begin position="26"/>
        <end position="293"/>
    </location>
</feature>
<gene>
    <name evidence="2" type="ORF">LV75_006815</name>
</gene>
<keyword evidence="3" id="KW-1185">Reference proteome</keyword>
<name>A0ABT1IP92_9PSEU</name>
<keyword evidence="2" id="KW-0449">Lipoprotein</keyword>
<evidence type="ECO:0000256" key="1">
    <source>
        <dbReference type="SAM" id="SignalP"/>
    </source>
</evidence>
<dbReference type="RefSeq" id="WP_253891617.1">
    <property type="nucleotide sequence ID" value="NZ_BAAAVB010000011.1"/>
</dbReference>
<evidence type="ECO:0000313" key="3">
    <source>
        <dbReference type="Proteomes" id="UP001205185"/>
    </source>
</evidence>
<comment type="caution">
    <text evidence="2">The sequence shown here is derived from an EMBL/GenBank/DDBJ whole genome shotgun (WGS) entry which is preliminary data.</text>
</comment>
<dbReference type="PANTHER" id="PTHR39335:SF1">
    <property type="entry name" value="BLL4220 PROTEIN"/>
    <property type="match status" value="1"/>
</dbReference>
<keyword evidence="1" id="KW-0732">Signal</keyword>
<protein>
    <submittedName>
        <fullName evidence="2">Lipoprotein with conserved Yx(FWY)xxD motif</fullName>
    </submittedName>
</protein>
<dbReference type="Proteomes" id="UP001205185">
    <property type="component" value="Unassembled WGS sequence"/>
</dbReference>
<dbReference type="PROSITE" id="PS51257">
    <property type="entry name" value="PROKAR_LIPOPROTEIN"/>
    <property type="match status" value="1"/>
</dbReference>
<feature type="signal peptide" evidence="1">
    <location>
        <begin position="1"/>
        <end position="25"/>
    </location>
</feature>
<reference evidence="2 3" key="1">
    <citation type="submission" date="2022-06" db="EMBL/GenBank/DDBJ databases">
        <title>Genomic Encyclopedia of Archaeal and Bacterial Type Strains, Phase II (KMG-II): from individual species to whole genera.</title>
        <authorList>
            <person name="Goeker M."/>
        </authorList>
    </citation>
    <scope>NUCLEOTIDE SEQUENCE [LARGE SCALE GENOMIC DNA]</scope>
    <source>
        <strain evidence="2 3">DSM 44255</strain>
    </source>
</reference>
<proteinExistence type="predicted"/>